<evidence type="ECO:0000313" key="1">
    <source>
        <dbReference type="EMBL" id="KFB37423.1"/>
    </source>
</evidence>
<name>A0A084VHH9_ANOSI</name>
<dbReference type="AlphaFoldDB" id="A0A084VHH9"/>
<evidence type="ECO:0000313" key="3">
    <source>
        <dbReference type="Proteomes" id="UP000030765"/>
    </source>
</evidence>
<sequence length="83" mass="9433">MLDTMILSLAQLCGSSCNRGLEQTTRRQTKALTDVIHTILPLAERCLQLHEEGKKTPNKTLSVDWIFSRNNVQSAGFSERHRH</sequence>
<keyword evidence="3" id="KW-1185">Reference proteome</keyword>
<evidence type="ECO:0000313" key="2">
    <source>
        <dbReference type="EnsemblMetazoa" id="ASIC004556-PA"/>
    </source>
</evidence>
<reference evidence="1 3" key="1">
    <citation type="journal article" date="2014" name="BMC Genomics">
        <title>Genome sequence of Anopheles sinensis provides insight into genetics basis of mosquito competence for malaria parasites.</title>
        <authorList>
            <person name="Zhou D."/>
            <person name="Zhang D."/>
            <person name="Ding G."/>
            <person name="Shi L."/>
            <person name="Hou Q."/>
            <person name="Ye Y."/>
            <person name="Xu Y."/>
            <person name="Zhou H."/>
            <person name="Xiong C."/>
            <person name="Li S."/>
            <person name="Yu J."/>
            <person name="Hong S."/>
            <person name="Yu X."/>
            <person name="Zou P."/>
            <person name="Chen C."/>
            <person name="Chang X."/>
            <person name="Wang W."/>
            <person name="Lv Y."/>
            <person name="Sun Y."/>
            <person name="Ma L."/>
            <person name="Shen B."/>
            <person name="Zhu C."/>
        </authorList>
    </citation>
    <scope>NUCLEOTIDE SEQUENCE [LARGE SCALE GENOMIC DNA]</scope>
</reference>
<organism evidence="1">
    <name type="scientific">Anopheles sinensis</name>
    <name type="common">Mosquito</name>
    <dbReference type="NCBI Taxonomy" id="74873"/>
    <lineage>
        <taxon>Eukaryota</taxon>
        <taxon>Metazoa</taxon>
        <taxon>Ecdysozoa</taxon>
        <taxon>Arthropoda</taxon>
        <taxon>Hexapoda</taxon>
        <taxon>Insecta</taxon>
        <taxon>Pterygota</taxon>
        <taxon>Neoptera</taxon>
        <taxon>Endopterygota</taxon>
        <taxon>Diptera</taxon>
        <taxon>Nematocera</taxon>
        <taxon>Culicoidea</taxon>
        <taxon>Culicidae</taxon>
        <taxon>Anophelinae</taxon>
        <taxon>Anopheles</taxon>
    </lineage>
</organism>
<gene>
    <name evidence="1" type="ORF">ZHAS_00004556</name>
</gene>
<reference evidence="2" key="2">
    <citation type="submission" date="2020-05" db="UniProtKB">
        <authorList>
            <consortium name="EnsemblMetazoa"/>
        </authorList>
    </citation>
    <scope>IDENTIFICATION</scope>
</reference>
<dbReference type="VEuPathDB" id="VectorBase:ASIC004556"/>
<dbReference type="EnsemblMetazoa" id="ASIC004556-RA">
    <property type="protein sequence ID" value="ASIC004556-PA"/>
    <property type="gene ID" value="ASIC004556"/>
</dbReference>
<dbReference type="EMBL" id="ATLV01013173">
    <property type="status" value="NOT_ANNOTATED_CDS"/>
    <property type="molecule type" value="Genomic_DNA"/>
</dbReference>
<dbReference type="Proteomes" id="UP000030765">
    <property type="component" value="Unassembled WGS sequence"/>
</dbReference>
<accession>A0A084VHH9</accession>
<proteinExistence type="predicted"/>
<dbReference type="EMBL" id="KE524842">
    <property type="protein sequence ID" value="KFB37423.1"/>
    <property type="molecule type" value="Genomic_DNA"/>
</dbReference>
<protein>
    <submittedName>
        <fullName evidence="1 2">Uncharacterized protein</fullName>
    </submittedName>
</protein>